<evidence type="ECO:0000313" key="4">
    <source>
        <dbReference type="Proteomes" id="UP000254808"/>
    </source>
</evidence>
<evidence type="ECO:0000259" key="2">
    <source>
        <dbReference type="SMART" id="SM00382"/>
    </source>
</evidence>
<protein>
    <submittedName>
        <fullName evidence="3">ATPase family associated with various cellular activities (AAA)</fullName>
    </submittedName>
</protein>
<dbReference type="OrthoDB" id="9808317at2"/>
<name>A0A345UI31_9BACT</name>
<reference evidence="3 4" key="1">
    <citation type="submission" date="2018-03" db="EMBL/GenBank/DDBJ databases">
        <title>Phenotypic and genomic properties of Cyclonatronum proteinivorum gen. nov., sp. nov., a haloalkaliphilic bacteroidete from soda lakes possessing Na+-translocating rhodopsin.</title>
        <authorList>
            <person name="Toshchakov S.V."/>
            <person name="Korzhenkov A."/>
            <person name="Samarov N.I."/>
            <person name="Kublanov I.V."/>
            <person name="Muntyan M.S."/>
            <person name="Sorokin D.Y."/>
        </authorList>
    </citation>
    <scope>NUCLEOTIDE SEQUENCE [LARGE SCALE GENOMIC DNA]</scope>
    <source>
        <strain evidence="3 4">Omega</strain>
    </source>
</reference>
<proteinExistence type="inferred from homology"/>
<comment type="similarity">
    <text evidence="1">Belongs to the AAA ATPase family. BCS1 subfamily.</text>
</comment>
<evidence type="ECO:0000313" key="3">
    <source>
        <dbReference type="EMBL" id="AXJ00133.1"/>
    </source>
</evidence>
<dbReference type="SUPFAM" id="SSF52540">
    <property type="entry name" value="P-loop containing nucleoside triphosphate hydrolases"/>
    <property type="match status" value="1"/>
</dbReference>
<keyword evidence="4" id="KW-1185">Reference proteome</keyword>
<accession>A0A345UI31</accession>
<dbReference type="PANTHER" id="PTHR23070">
    <property type="entry name" value="BCS1 AAA-TYPE ATPASE"/>
    <property type="match status" value="1"/>
</dbReference>
<feature type="domain" description="AAA+ ATPase" evidence="2">
    <location>
        <begin position="124"/>
        <end position="250"/>
    </location>
</feature>
<dbReference type="GO" id="GO:0016887">
    <property type="term" value="F:ATP hydrolysis activity"/>
    <property type="evidence" value="ECO:0007669"/>
    <property type="project" value="InterPro"/>
</dbReference>
<dbReference type="KEGG" id="cprv:CYPRO_0856"/>
<evidence type="ECO:0000256" key="1">
    <source>
        <dbReference type="ARBA" id="ARBA00007448"/>
    </source>
</evidence>
<dbReference type="EMBL" id="CP027806">
    <property type="protein sequence ID" value="AXJ00133.1"/>
    <property type="molecule type" value="Genomic_DNA"/>
</dbReference>
<dbReference type="AlphaFoldDB" id="A0A345UI31"/>
<dbReference type="InterPro" id="IPR050747">
    <property type="entry name" value="Mitochondrial_chaperone_BCS1"/>
</dbReference>
<dbReference type="Pfam" id="PF00004">
    <property type="entry name" value="AAA"/>
    <property type="match status" value="1"/>
</dbReference>
<dbReference type="SMART" id="SM00382">
    <property type="entry name" value="AAA"/>
    <property type="match status" value="1"/>
</dbReference>
<dbReference type="InterPro" id="IPR003593">
    <property type="entry name" value="AAA+_ATPase"/>
</dbReference>
<dbReference type="Gene3D" id="3.40.50.300">
    <property type="entry name" value="P-loop containing nucleotide triphosphate hydrolases"/>
    <property type="match status" value="1"/>
</dbReference>
<gene>
    <name evidence="3" type="ORF">CYPRO_0856</name>
</gene>
<dbReference type="Proteomes" id="UP000254808">
    <property type="component" value="Chromosome"/>
</dbReference>
<sequence>MQADWKQRWAREVRNKNAYFERMQNPGINEQMGIVKTARGYGFDYHELVRYLPPGFYEPAFDTEARKFCLNRTAFGNSTEAQTQYISQNYFEVEAYVKPFAYLRKSVDKFLASKAFYNEKKLDYKRSFLLCGDPGTGKSRFIAQMAERAIKEQEAVVIRVHSRNSFEELLKGVDTLASFLSDRMKIIIIEELYELIKDKSLAEVLNLLDSPKLKENVLFMITTNHPDRIPYNLIDRPSRIDEIIPVYKEDFQSEFIIKWFEHVMEQDFPEKELNSGFLKDVSGKLTLAYLQEVFLKSYMEDLSLSESYRKIKIRQEMISRQFARSGEIGF</sequence>
<dbReference type="InterPro" id="IPR003959">
    <property type="entry name" value="ATPase_AAA_core"/>
</dbReference>
<organism evidence="3 4">
    <name type="scientific">Cyclonatronum proteinivorum</name>
    <dbReference type="NCBI Taxonomy" id="1457365"/>
    <lineage>
        <taxon>Bacteria</taxon>
        <taxon>Pseudomonadati</taxon>
        <taxon>Balneolota</taxon>
        <taxon>Balneolia</taxon>
        <taxon>Balneolales</taxon>
        <taxon>Cyclonatronaceae</taxon>
        <taxon>Cyclonatronum</taxon>
    </lineage>
</organism>
<dbReference type="InterPro" id="IPR027417">
    <property type="entry name" value="P-loop_NTPase"/>
</dbReference>
<dbReference type="GO" id="GO:0005524">
    <property type="term" value="F:ATP binding"/>
    <property type="evidence" value="ECO:0007669"/>
    <property type="project" value="InterPro"/>
</dbReference>